<dbReference type="RefSeq" id="WP_032911835.1">
    <property type="nucleotide sequence ID" value="NZ_CP023964.1"/>
</dbReference>
<evidence type="ECO:0000313" key="2">
    <source>
        <dbReference type="EMBL" id="SUP75851.1"/>
    </source>
</evidence>
<dbReference type="OrthoDB" id="1550976at2"/>
<organism evidence="2 3">
    <name type="scientific">Yersinia frederiksenii</name>
    <dbReference type="NCBI Taxonomy" id="29484"/>
    <lineage>
        <taxon>Bacteria</taxon>
        <taxon>Pseudomonadati</taxon>
        <taxon>Pseudomonadota</taxon>
        <taxon>Gammaproteobacteria</taxon>
        <taxon>Enterobacterales</taxon>
        <taxon>Yersiniaceae</taxon>
        <taxon>Yersinia</taxon>
    </lineage>
</organism>
<name>A0A380PQR5_YERFR</name>
<dbReference type="NCBIfam" id="NF006745">
    <property type="entry name" value="PRK09270.1-4"/>
    <property type="match status" value="1"/>
</dbReference>
<gene>
    <name evidence="2" type="primary">coaA_1</name>
    <name evidence="2" type="ORF">NCTC11470_00870</name>
</gene>
<sequence>MRVELNINGLQNSAHFPDRDITHLHLPLLASLSQQQQQLQRRMVVFLCAPPGTGKSTLATFWQWISQQDTTLTPVQCLPMDGFHHYNHYLDAHQLRSKKGAPETFDLPKLHQAIQRLQQTGATWPTYDRQLHDPVEDAIIVEAPIIVLEGNWLLLQQPGWQQLKALADYTIFINAAPELLRDRLIERKIRGGLSPQQAEEFYLATDGPNVLKVLQCSQPVDYLLTMDSDMSYRRC</sequence>
<proteinExistence type="predicted"/>
<dbReference type="AlphaFoldDB" id="A0A380PQR5"/>
<dbReference type="GO" id="GO:0004594">
    <property type="term" value="F:pantothenate kinase activity"/>
    <property type="evidence" value="ECO:0007669"/>
    <property type="project" value="UniProtKB-EC"/>
</dbReference>
<protein>
    <submittedName>
        <fullName evidence="2">Pantothenate kinase</fullName>
        <ecNumber evidence="2">2.7.1.33</ecNumber>
    </submittedName>
</protein>
<dbReference type="InterPro" id="IPR027417">
    <property type="entry name" value="P-loop_NTPase"/>
</dbReference>
<evidence type="ECO:0000313" key="3">
    <source>
        <dbReference type="Proteomes" id="UP000254835"/>
    </source>
</evidence>
<evidence type="ECO:0000259" key="1">
    <source>
        <dbReference type="Pfam" id="PF00485"/>
    </source>
</evidence>
<dbReference type="SUPFAM" id="SSF52540">
    <property type="entry name" value="P-loop containing nucleoside triphosphate hydrolases"/>
    <property type="match status" value="1"/>
</dbReference>
<dbReference type="InterPro" id="IPR006083">
    <property type="entry name" value="PRK/URK"/>
</dbReference>
<dbReference type="GeneID" id="57906956"/>
<dbReference type="Pfam" id="PF00485">
    <property type="entry name" value="PRK"/>
    <property type="match status" value="1"/>
</dbReference>
<dbReference type="EMBL" id="UHJA01000001">
    <property type="protein sequence ID" value="SUP75851.1"/>
    <property type="molecule type" value="Genomic_DNA"/>
</dbReference>
<dbReference type="EC" id="2.7.1.33" evidence="2"/>
<keyword evidence="2" id="KW-0418">Kinase</keyword>
<dbReference type="Proteomes" id="UP000254835">
    <property type="component" value="Unassembled WGS sequence"/>
</dbReference>
<dbReference type="GO" id="GO:0005524">
    <property type="term" value="F:ATP binding"/>
    <property type="evidence" value="ECO:0007669"/>
    <property type="project" value="InterPro"/>
</dbReference>
<feature type="domain" description="Phosphoribulokinase/uridine kinase" evidence="1">
    <location>
        <begin position="46"/>
        <end position="187"/>
    </location>
</feature>
<keyword evidence="2" id="KW-0808">Transferase</keyword>
<reference evidence="2 3" key="1">
    <citation type="submission" date="2018-06" db="EMBL/GenBank/DDBJ databases">
        <authorList>
            <consortium name="Pathogen Informatics"/>
            <person name="Doyle S."/>
        </authorList>
    </citation>
    <scope>NUCLEOTIDE SEQUENCE [LARGE SCALE GENOMIC DNA]</scope>
    <source>
        <strain evidence="2 3">NCTC11470</strain>
    </source>
</reference>
<dbReference type="Gene3D" id="3.40.50.300">
    <property type="entry name" value="P-loop containing nucleotide triphosphate hydrolases"/>
    <property type="match status" value="3"/>
</dbReference>
<dbReference type="PANTHER" id="PTHR10285">
    <property type="entry name" value="URIDINE KINASE"/>
    <property type="match status" value="1"/>
</dbReference>
<accession>A0A380PQR5</accession>